<dbReference type="EMBL" id="JACHGN010000001">
    <property type="protein sequence ID" value="MBB5130810.1"/>
    <property type="molecule type" value="Genomic_DNA"/>
</dbReference>
<keyword evidence="2" id="KW-0732">Signal</keyword>
<dbReference type="Proteomes" id="UP000578449">
    <property type="component" value="Unassembled WGS sequence"/>
</dbReference>
<proteinExistence type="predicted"/>
<dbReference type="RefSeq" id="WP_185047637.1">
    <property type="nucleotide sequence ID" value="NZ_BAABIX010000013.1"/>
</dbReference>
<accession>A0A840P048</accession>
<feature type="signal peptide" evidence="2">
    <location>
        <begin position="1"/>
        <end position="29"/>
    </location>
</feature>
<feature type="chain" id="PRO_5032294440" evidence="2">
    <location>
        <begin position="30"/>
        <end position="203"/>
    </location>
</feature>
<evidence type="ECO:0000256" key="2">
    <source>
        <dbReference type="SAM" id="SignalP"/>
    </source>
</evidence>
<keyword evidence="4" id="KW-1185">Reference proteome</keyword>
<evidence type="ECO:0000313" key="3">
    <source>
        <dbReference type="EMBL" id="MBB5130810.1"/>
    </source>
</evidence>
<comment type="caution">
    <text evidence="3">The sequence shown here is derived from an EMBL/GenBank/DDBJ whole genome shotgun (WGS) entry which is preliminary data.</text>
</comment>
<feature type="region of interest" description="Disordered" evidence="1">
    <location>
        <begin position="31"/>
        <end position="50"/>
    </location>
</feature>
<evidence type="ECO:0000313" key="4">
    <source>
        <dbReference type="Proteomes" id="UP000578449"/>
    </source>
</evidence>
<protein>
    <submittedName>
        <fullName evidence="3">Uncharacterized protein</fullName>
    </submittedName>
</protein>
<gene>
    <name evidence="3" type="ORF">HNP84_000498</name>
</gene>
<evidence type="ECO:0000256" key="1">
    <source>
        <dbReference type="SAM" id="MobiDB-lite"/>
    </source>
</evidence>
<organism evidence="3 4">
    <name type="scientific">Thermocatellispora tengchongensis</name>
    <dbReference type="NCBI Taxonomy" id="1073253"/>
    <lineage>
        <taxon>Bacteria</taxon>
        <taxon>Bacillati</taxon>
        <taxon>Actinomycetota</taxon>
        <taxon>Actinomycetes</taxon>
        <taxon>Streptosporangiales</taxon>
        <taxon>Streptosporangiaceae</taxon>
        <taxon>Thermocatellispora</taxon>
    </lineage>
</organism>
<sequence length="203" mass="23029">MRGTSALTGLAVAGLSAVLVLAPAPPVLASAGGTQAVATPDDDNNNKKRKRCRPDFFVKLDDLSPMNFFIPRTRFIDGPGGTITATVERETRVYAEIEIEREQQPELTRRDIIRRFRLMINPLLAEEHVVRAGHQYTHEISKGKYGNLWYRVFGYRVGFTAWRQLGTCRLHRVTSGVASVPARVEGWKYWETDHPVFRGRRLH</sequence>
<dbReference type="AlphaFoldDB" id="A0A840P048"/>
<reference evidence="3 4" key="1">
    <citation type="submission" date="2020-08" db="EMBL/GenBank/DDBJ databases">
        <title>Genomic Encyclopedia of Type Strains, Phase IV (KMG-IV): sequencing the most valuable type-strain genomes for metagenomic binning, comparative biology and taxonomic classification.</title>
        <authorList>
            <person name="Goeker M."/>
        </authorList>
    </citation>
    <scope>NUCLEOTIDE SEQUENCE [LARGE SCALE GENOMIC DNA]</scope>
    <source>
        <strain evidence="3 4">DSM 45615</strain>
    </source>
</reference>
<name>A0A840P048_9ACTN</name>